<keyword evidence="3" id="KW-1185">Reference proteome</keyword>
<sequence length="82" mass="8721">MSRRKINSPALRASGRPGKAGARISSLSKPRYVCKAETAMSTLGAVDTAASPAVIQDKVTAVRDRRLSRRTGAVVRGSRLKV</sequence>
<evidence type="ECO:0000313" key="3">
    <source>
        <dbReference type="Proteomes" id="UP001058461"/>
    </source>
</evidence>
<dbReference type="EMBL" id="CP073347">
    <property type="protein sequence ID" value="UTW11751.1"/>
    <property type="molecule type" value="Genomic_DNA"/>
</dbReference>
<organism evidence="2 3">
    <name type="scientific">Marinobacterium rhizophilum</name>
    <dbReference type="NCBI Taxonomy" id="420402"/>
    <lineage>
        <taxon>Bacteria</taxon>
        <taxon>Pseudomonadati</taxon>
        <taxon>Pseudomonadota</taxon>
        <taxon>Gammaproteobacteria</taxon>
        <taxon>Oceanospirillales</taxon>
        <taxon>Oceanospirillaceae</taxon>
        <taxon>Marinobacterium</taxon>
    </lineage>
</organism>
<evidence type="ECO:0000313" key="2">
    <source>
        <dbReference type="EMBL" id="UTW11751.1"/>
    </source>
</evidence>
<dbReference type="Proteomes" id="UP001058461">
    <property type="component" value="Chromosome"/>
</dbReference>
<feature type="region of interest" description="Disordered" evidence="1">
    <location>
        <begin position="1"/>
        <end position="27"/>
    </location>
</feature>
<dbReference type="RefSeq" id="WP_255853793.1">
    <property type="nucleotide sequence ID" value="NZ_CP073347.1"/>
</dbReference>
<evidence type="ECO:0000256" key="1">
    <source>
        <dbReference type="SAM" id="MobiDB-lite"/>
    </source>
</evidence>
<reference evidence="2" key="1">
    <citation type="submission" date="2021-04" db="EMBL/GenBank/DDBJ databases">
        <title>Oceanospirillales bacteria with DddD are important DMSP degraders in coastal seawater.</title>
        <authorList>
            <person name="Liu J."/>
        </authorList>
    </citation>
    <scope>NUCLEOTIDE SEQUENCE</scope>
    <source>
        <strain evidence="2">D13-1</strain>
    </source>
</reference>
<name>A0ABY5HLE2_9GAMM</name>
<gene>
    <name evidence="2" type="ORF">KDW95_21275</name>
</gene>
<accession>A0ABY5HLE2</accession>
<proteinExistence type="predicted"/>
<protein>
    <submittedName>
        <fullName evidence="2">Uncharacterized protein</fullName>
    </submittedName>
</protein>